<dbReference type="AlphaFoldDB" id="A0A5B8MCC2"/>
<feature type="compositionally biased region" description="Polar residues" evidence="5">
    <location>
        <begin position="137"/>
        <end position="152"/>
    </location>
</feature>
<evidence type="ECO:0000256" key="2">
    <source>
        <dbReference type="ARBA" id="ARBA00004555"/>
    </source>
</evidence>
<feature type="compositionally biased region" description="Low complexity" evidence="5">
    <location>
        <begin position="153"/>
        <end position="169"/>
    </location>
</feature>
<comment type="subcellular location">
    <subcellularLocation>
        <location evidence="1">Cytoplasmic vesicle</location>
    </subcellularLocation>
    <subcellularLocation>
        <location evidence="2">Golgi apparatus</location>
    </subcellularLocation>
</comment>
<keyword evidence="4" id="KW-0968">Cytoplasmic vesicle</keyword>
<evidence type="ECO:0000313" key="7">
    <source>
        <dbReference type="Proteomes" id="UP000316726"/>
    </source>
</evidence>
<dbReference type="GO" id="GO:0031410">
    <property type="term" value="C:cytoplasmic vesicle"/>
    <property type="evidence" value="ECO:0007669"/>
    <property type="project" value="UniProtKB-SubCell"/>
</dbReference>
<feature type="region of interest" description="Disordered" evidence="5">
    <location>
        <begin position="126"/>
        <end position="254"/>
    </location>
</feature>
<dbReference type="OrthoDB" id="118154at2759"/>
<feature type="compositionally biased region" description="Pro residues" evidence="5">
    <location>
        <begin position="523"/>
        <end position="540"/>
    </location>
</feature>
<reference evidence="6 7" key="1">
    <citation type="submission" date="2018-07" db="EMBL/GenBank/DDBJ databases">
        <title>The complete nuclear genome of the prasinophyte Chloropicon primus (CCMP1205).</title>
        <authorList>
            <person name="Pombert J.-F."/>
            <person name="Otis C."/>
            <person name="Turmel M."/>
            <person name="Lemieux C."/>
        </authorList>
    </citation>
    <scope>NUCLEOTIDE SEQUENCE [LARGE SCALE GENOMIC DNA]</scope>
    <source>
        <strain evidence="6 7">CCMP1205</strain>
    </source>
</reference>
<keyword evidence="7" id="KW-1185">Reference proteome</keyword>
<accession>A0A5B8MCC2</accession>
<dbReference type="CDD" id="cd03572">
    <property type="entry name" value="ENTH_like_Tepsin"/>
    <property type="match status" value="1"/>
</dbReference>
<dbReference type="EMBL" id="CP031034">
    <property type="protein sequence ID" value="QDZ18117.1"/>
    <property type="molecule type" value="Genomic_DNA"/>
</dbReference>
<feature type="compositionally biased region" description="Polar residues" evidence="5">
    <location>
        <begin position="189"/>
        <end position="205"/>
    </location>
</feature>
<dbReference type="GO" id="GO:0032588">
    <property type="term" value="C:trans-Golgi network membrane"/>
    <property type="evidence" value="ECO:0007669"/>
    <property type="project" value="TreeGrafter"/>
</dbReference>
<keyword evidence="3" id="KW-0333">Golgi apparatus</keyword>
<organism evidence="6 7">
    <name type="scientific">Chloropicon primus</name>
    <dbReference type="NCBI Taxonomy" id="1764295"/>
    <lineage>
        <taxon>Eukaryota</taxon>
        <taxon>Viridiplantae</taxon>
        <taxon>Chlorophyta</taxon>
        <taxon>Chloropicophyceae</taxon>
        <taxon>Chloropicales</taxon>
        <taxon>Chloropicaceae</taxon>
        <taxon>Chloropicon</taxon>
    </lineage>
</organism>
<evidence type="ECO:0000256" key="1">
    <source>
        <dbReference type="ARBA" id="ARBA00004541"/>
    </source>
</evidence>
<evidence type="ECO:0008006" key="8">
    <source>
        <dbReference type="Google" id="ProtNLM"/>
    </source>
</evidence>
<dbReference type="Proteomes" id="UP000316726">
    <property type="component" value="Chromosome 1"/>
</dbReference>
<dbReference type="Gene3D" id="1.25.40.90">
    <property type="match status" value="1"/>
</dbReference>
<evidence type="ECO:0000256" key="3">
    <source>
        <dbReference type="ARBA" id="ARBA00023034"/>
    </source>
</evidence>
<feature type="compositionally biased region" description="Low complexity" evidence="5">
    <location>
        <begin position="368"/>
        <end position="384"/>
    </location>
</feature>
<dbReference type="InterPro" id="IPR008942">
    <property type="entry name" value="ENTH_VHS"/>
</dbReference>
<feature type="compositionally biased region" description="Low complexity" evidence="5">
    <location>
        <begin position="466"/>
        <end position="478"/>
    </location>
</feature>
<protein>
    <recommendedName>
        <fullName evidence="8">ENTH domain-containing protein</fullName>
    </recommendedName>
</protein>
<sequence length="678" mass="71209">MFFLARKSQIDSLTSTKDEPTPIYGLQELAKLVSSDSSSVDSVASYLCTTRLAHKSPVVKQKVLKAIKYVASKPECSSFRSAVQQNAGALREHANFSCAADPLKGNRPAELVRQAAKEAIHAIYSTDSSWDGSGGSRTQAMQGFGTGVSTSHGSDNAESARSSSSSSGFNRGGRDRSGSGGFGVKLSWGRSNGNDTAPQFASSPAHSPRGFGEGEPSNNNNQRGAWGASLEPQGAPVPISSYSSNQQPSSSESSIHRMEAILDKICLRKGMKLQPPAEEVKKYVSAAQDVHIEDLWLTLKIKLSHEPWQQQYIGLCLLQALLGCHNKTFGQAVRDQAGKDSGCVQNLCSAQNATLSTKAKNVLSKLNRGQAQHAARGAQGHPNAQPQPQPQGVPQPDLLDLGLGAPAAPGQPQGQADLLQGLEVVAGGGQSQAAAPAAAPASDLFAGLSVSNNDGPQKQSQGGGLANAAAPPAVQQQGAGAGGLFDGLDMNQQGPAKTGPAPVQADLFGGADAAVQQNTTRPPMSPPPMSPPPVMPPPQGMMPLSQGMMPPSQGMMPPSQGMMPPSQGMMPQAMPGMNMNPMMQQQMMQQQMMLQQQMMMQQQQRQMMMQPQMYQPMGGMHTGMGMGMGGMTHPAGPKLGSNHTSPTGAMSAARNSTMIDGRARPEPAFDFVQDLLKK</sequence>
<gene>
    <name evidence="6" type="ORF">A3770_01p06350</name>
</gene>
<feature type="compositionally biased region" description="Low complexity" evidence="5">
    <location>
        <begin position="240"/>
        <end position="253"/>
    </location>
</feature>
<feature type="region of interest" description="Disordered" evidence="5">
    <location>
        <begin position="448"/>
        <end position="505"/>
    </location>
</feature>
<dbReference type="PANTHER" id="PTHR21514:SF0">
    <property type="entry name" value="AP-4 COMPLEX ACCESSORY SUBUNIT TEPSIN"/>
    <property type="match status" value="1"/>
</dbReference>
<evidence type="ECO:0000313" key="6">
    <source>
        <dbReference type="EMBL" id="QDZ18117.1"/>
    </source>
</evidence>
<feature type="compositionally biased region" description="Low complexity" evidence="5">
    <location>
        <begin position="394"/>
        <end position="414"/>
    </location>
</feature>
<dbReference type="InterPro" id="IPR035802">
    <property type="entry name" value="ENTH/VHS_tepsin"/>
</dbReference>
<evidence type="ECO:0000256" key="5">
    <source>
        <dbReference type="SAM" id="MobiDB-lite"/>
    </source>
</evidence>
<proteinExistence type="predicted"/>
<dbReference type="InterPro" id="IPR039273">
    <property type="entry name" value="TEPSIN"/>
</dbReference>
<dbReference type="PANTHER" id="PTHR21514">
    <property type="entry name" value="AP-4 COMPLEX ACCESSORY SUBUNIT TEPSIN"/>
    <property type="match status" value="1"/>
</dbReference>
<name>A0A5B8MCC2_9CHLO</name>
<feature type="region of interest" description="Disordered" evidence="5">
    <location>
        <begin position="517"/>
        <end position="543"/>
    </location>
</feature>
<feature type="compositionally biased region" description="Polar residues" evidence="5">
    <location>
        <begin position="449"/>
        <end position="460"/>
    </location>
</feature>
<feature type="region of interest" description="Disordered" evidence="5">
    <location>
        <begin position="366"/>
        <end position="414"/>
    </location>
</feature>
<evidence type="ECO:0000256" key="4">
    <source>
        <dbReference type="ARBA" id="ARBA00023329"/>
    </source>
</evidence>